<keyword evidence="3 5" id="KW-0472">Membrane</keyword>
<sequence>MDLWLWSLCFLPVSGALKILPEVKLEGTLGGSVTIECPLPVTRVRLYLCRQMAGSGACATVVSNSNFVKKEYKHRVTLTPCPDRNLFLVEVTELTKSDSGVYACGAGTNTDLGKTQQITLNVNSEYELLWEEESMPELPQWFRRFLNMPVPPWFQTPAHAFEFTTKVTTPAQRTETPLAHHSSPTTLITHRPRVSRASSVAAAKPTTPRPSTAASKTSALRRQTASYTHHNRLHRQRGFHRGLGSGTEEQGFHILIPTILGLILLALLGLLVKRVIQRRKALSRRVRRLAVRMRARDASQRPLSQRPRVSPRPRSQNNIYSACPRRARAADQAGDGKAPLSDPGASAASAPPKVSPPRPCLQPRPERGGGAPRASRSCRSAEGAASPAAPGPGVGNEEYVSGLMVSGDCLPPVWQTCFPGLQPSIPHGKVGAE</sequence>
<feature type="region of interest" description="Disordered" evidence="4">
    <location>
        <begin position="169"/>
        <end position="222"/>
    </location>
</feature>
<dbReference type="GO" id="GO:0001790">
    <property type="term" value="F:polymeric immunoglobulin binding"/>
    <property type="evidence" value="ECO:0007669"/>
    <property type="project" value="Ensembl"/>
</dbReference>
<keyword evidence="2 5" id="KW-0812">Transmembrane</keyword>
<evidence type="ECO:0000256" key="1">
    <source>
        <dbReference type="ARBA" id="ARBA00004370"/>
    </source>
</evidence>
<dbReference type="InterPro" id="IPR003599">
    <property type="entry name" value="Ig_sub"/>
</dbReference>
<dbReference type="CDD" id="cd05716">
    <property type="entry name" value="IgV_pIgR_like"/>
    <property type="match status" value="1"/>
</dbReference>
<dbReference type="Pfam" id="PF07686">
    <property type="entry name" value="V-set"/>
    <property type="match status" value="1"/>
</dbReference>
<dbReference type="Gene3D" id="2.60.40.10">
    <property type="entry name" value="Immunoglobulins"/>
    <property type="match status" value="1"/>
</dbReference>
<feature type="compositionally biased region" description="Polar residues" evidence="4">
    <location>
        <begin position="209"/>
        <end position="222"/>
    </location>
</feature>
<evidence type="ECO:0000256" key="2">
    <source>
        <dbReference type="ARBA" id="ARBA00022692"/>
    </source>
</evidence>
<feature type="compositionally biased region" description="Pro residues" evidence="4">
    <location>
        <begin position="353"/>
        <end position="362"/>
    </location>
</feature>
<evidence type="ECO:0000313" key="8">
    <source>
        <dbReference type="Ensembl" id="ENSEASP00005040617.1"/>
    </source>
</evidence>
<dbReference type="InterPro" id="IPR013783">
    <property type="entry name" value="Ig-like_fold"/>
</dbReference>
<dbReference type="PANTHER" id="PTHR11860">
    <property type="entry name" value="POLYMERIC-IMMUNOGLOBULIN RECEPTOR"/>
    <property type="match status" value="1"/>
</dbReference>
<dbReference type="GO" id="GO:0005813">
    <property type="term" value="C:centrosome"/>
    <property type="evidence" value="ECO:0007669"/>
    <property type="project" value="Ensembl"/>
</dbReference>
<dbReference type="SUPFAM" id="SSF48726">
    <property type="entry name" value="Immunoglobulin"/>
    <property type="match status" value="1"/>
</dbReference>
<reference evidence="8" key="2">
    <citation type="submission" date="2025-08" db="UniProtKB">
        <authorList>
            <consortium name="Ensembl"/>
        </authorList>
    </citation>
    <scope>IDENTIFICATION</scope>
</reference>
<dbReference type="GO" id="GO:0005654">
    <property type="term" value="C:nucleoplasm"/>
    <property type="evidence" value="ECO:0007669"/>
    <property type="project" value="Ensembl"/>
</dbReference>
<feature type="compositionally biased region" description="Low complexity" evidence="4">
    <location>
        <begin position="338"/>
        <end position="352"/>
    </location>
</feature>
<dbReference type="InterPro" id="IPR050671">
    <property type="entry name" value="CD300_family_receptors"/>
</dbReference>
<dbReference type="InterPro" id="IPR013106">
    <property type="entry name" value="Ig_V-set"/>
</dbReference>
<dbReference type="InterPro" id="IPR036179">
    <property type="entry name" value="Ig-like_dom_sf"/>
</dbReference>
<comment type="subcellular location">
    <subcellularLocation>
        <location evidence="1">Membrane</location>
    </subcellularLocation>
</comment>
<feature type="region of interest" description="Disordered" evidence="4">
    <location>
        <begin position="292"/>
        <end position="397"/>
    </location>
</feature>
<dbReference type="GO" id="GO:0005765">
    <property type="term" value="C:lysosomal membrane"/>
    <property type="evidence" value="ECO:0007669"/>
    <property type="project" value="Ensembl"/>
</dbReference>
<keyword evidence="6" id="KW-0732">Signal</keyword>
<dbReference type="GO" id="GO:0005886">
    <property type="term" value="C:plasma membrane"/>
    <property type="evidence" value="ECO:0007669"/>
    <property type="project" value="Ensembl"/>
</dbReference>
<evidence type="ECO:0000256" key="6">
    <source>
        <dbReference type="SAM" id="SignalP"/>
    </source>
</evidence>
<dbReference type="PANTHER" id="PTHR11860:SF59">
    <property type="entry name" value="FAS APOPTOTIC INHIBITORY MOLECULE 3"/>
    <property type="match status" value="1"/>
</dbReference>
<keyword evidence="9" id="KW-1185">Reference proteome</keyword>
<protein>
    <submittedName>
        <fullName evidence="8">Fc mu receptor</fullName>
    </submittedName>
</protein>
<evidence type="ECO:0000259" key="7">
    <source>
        <dbReference type="SMART" id="SM00409"/>
    </source>
</evidence>
<organism evidence="8 9">
    <name type="scientific">Equus asinus</name>
    <name type="common">Donkey</name>
    <name type="synonym">Equus africanus asinus</name>
    <dbReference type="NCBI Taxonomy" id="9793"/>
    <lineage>
        <taxon>Eukaryota</taxon>
        <taxon>Metazoa</taxon>
        <taxon>Chordata</taxon>
        <taxon>Craniata</taxon>
        <taxon>Vertebrata</taxon>
        <taxon>Euteleostomi</taxon>
        <taxon>Mammalia</taxon>
        <taxon>Eutheria</taxon>
        <taxon>Laurasiatheria</taxon>
        <taxon>Perissodactyla</taxon>
        <taxon>Equidae</taxon>
        <taxon>Equus</taxon>
    </lineage>
</organism>
<name>A0A9L0IKD8_EQUAS</name>
<dbReference type="GO" id="GO:0032588">
    <property type="term" value="C:trans-Golgi network membrane"/>
    <property type="evidence" value="ECO:0007669"/>
    <property type="project" value="Ensembl"/>
</dbReference>
<keyword evidence="5" id="KW-1133">Transmembrane helix</keyword>
<dbReference type="GO" id="GO:0160006">
    <property type="term" value="P:Fc receptor-mediated immune complex endocytosis"/>
    <property type="evidence" value="ECO:0007669"/>
    <property type="project" value="Ensembl"/>
</dbReference>
<reference evidence="8" key="3">
    <citation type="submission" date="2025-09" db="UniProtKB">
        <authorList>
            <consortium name="Ensembl"/>
        </authorList>
    </citation>
    <scope>IDENTIFICATION</scope>
</reference>
<feature type="signal peptide" evidence="6">
    <location>
        <begin position="1"/>
        <end position="16"/>
    </location>
</feature>
<evidence type="ECO:0000256" key="4">
    <source>
        <dbReference type="SAM" id="MobiDB-lite"/>
    </source>
</evidence>
<dbReference type="SMART" id="SM00409">
    <property type="entry name" value="IG"/>
    <property type="match status" value="1"/>
</dbReference>
<dbReference type="GO" id="GO:0031901">
    <property type="term" value="C:early endosome membrane"/>
    <property type="evidence" value="ECO:0007669"/>
    <property type="project" value="Ensembl"/>
</dbReference>
<accession>A0A9L0IKD8</accession>
<evidence type="ECO:0000256" key="3">
    <source>
        <dbReference type="ARBA" id="ARBA00023136"/>
    </source>
</evidence>
<feature type="compositionally biased region" description="Low complexity" evidence="4">
    <location>
        <begin position="300"/>
        <end position="316"/>
    </location>
</feature>
<gene>
    <name evidence="8" type="primary">FCMR</name>
</gene>
<dbReference type="Ensembl" id="ENSEAST00005067492.1">
    <property type="protein sequence ID" value="ENSEASP00005040617.1"/>
    <property type="gene ID" value="ENSEASG00005004817.2"/>
</dbReference>
<dbReference type="AlphaFoldDB" id="A0A9L0IKD8"/>
<feature type="domain" description="Immunoglobulin" evidence="7">
    <location>
        <begin position="22"/>
        <end position="123"/>
    </location>
</feature>
<proteinExistence type="predicted"/>
<dbReference type="GO" id="GO:0002172">
    <property type="term" value="F:high-affinity IgM receptor activity"/>
    <property type="evidence" value="ECO:0007669"/>
    <property type="project" value="Ensembl"/>
</dbReference>
<evidence type="ECO:0000313" key="9">
    <source>
        <dbReference type="Proteomes" id="UP000694387"/>
    </source>
</evidence>
<dbReference type="GeneTree" id="ENSGT00940000162282"/>
<reference evidence="8 9" key="1">
    <citation type="journal article" date="2020" name="Nat. Commun.">
        <title>Donkey genomes provide new insights into domestication and selection for coat color.</title>
        <authorList>
            <person name="Wang"/>
            <person name="C."/>
            <person name="Li"/>
            <person name="H."/>
            <person name="Guo"/>
            <person name="Y."/>
            <person name="Huang"/>
            <person name="J."/>
            <person name="Sun"/>
            <person name="Y."/>
            <person name="Min"/>
            <person name="J."/>
            <person name="Wang"/>
            <person name="J."/>
            <person name="Fang"/>
            <person name="X."/>
            <person name="Zhao"/>
            <person name="Z."/>
            <person name="Wang"/>
            <person name="S."/>
            <person name="Zhang"/>
            <person name="Y."/>
            <person name="Liu"/>
            <person name="Q."/>
            <person name="Jiang"/>
            <person name="Q."/>
            <person name="Wang"/>
            <person name="X."/>
            <person name="Guo"/>
            <person name="Y."/>
            <person name="Yang"/>
            <person name="C."/>
            <person name="Wang"/>
            <person name="Y."/>
            <person name="Tian"/>
            <person name="F."/>
            <person name="Zhuang"/>
            <person name="G."/>
            <person name="Fan"/>
            <person name="Y."/>
            <person name="Gao"/>
            <person name="Q."/>
            <person name="Li"/>
            <person name="Y."/>
            <person name="Ju"/>
            <person name="Z."/>
            <person name="Li"/>
            <person name="J."/>
            <person name="Li"/>
            <person name="R."/>
            <person name="Hou"/>
            <person name="M."/>
            <person name="Yang"/>
            <person name="G."/>
            <person name="Liu"/>
            <person name="G."/>
            <person name="Liu"/>
            <person name="W."/>
            <person name="Guo"/>
            <person name="J."/>
            <person name="Pan"/>
            <person name="S."/>
            <person name="Fan"/>
            <person name="G."/>
            <person name="Zhang"/>
            <person name="W."/>
            <person name="Zhang"/>
            <person name="R."/>
            <person name="Yu"/>
            <person name="J."/>
            <person name="Zhang"/>
            <person name="X."/>
            <person name="Yin"/>
            <person name="Q."/>
            <person name="Ji"/>
            <person name="C."/>
            <person name="Jin"/>
            <person name="Y."/>
            <person name="Yue"/>
            <person name="G."/>
            <person name="Liu"/>
            <person name="M."/>
            <person name="Xu"/>
            <person name="J."/>
            <person name="Liu"/>
            <person name="S."/>
            <person name="Jordana"/>
            <person name="J."/>
            <person name="Noce"/>
            <person name="A."/>
            <person name="Amills"/>
            <person name="M."/>
            <person name="Wu"/>
            <person name="D.D."/>
            <person name="Li"/>
            <person name="S."/>
            <person name="Zhou"/>
            <person name="X. and Zhong"/>
            <person name="J."/>
        </authorList>
    </citation>
    <scope>NUCLEOTIDE SEQUENCE [LARGE SCALE GENOMIC DNA]</scope>
</reference>
<evidence type="ECO:0000256" key="5">
    <source>
        <dbReference type="SAM" id="Phobius"/>
    </source>
</evidence>
<feature type="chain" id="PRO_5040108381" evidence="6">
    <location>
        <begin position="17"/>
        <end position="433"/>
    </location>
</feature>
<dbReference type="Proteomes" id="UP000694387">
    <property type="component" value="Chromosome 25"/>
</dbReference>
<feature type="transmembrane region" description="Helical" evidence="5">
    <location>
        <begin position="251"/>
        <end position="272"/>
    </location>
</feature>